<name>A0A6J6UKS3_9ZZZZ</name>
<protein>
    <submittedName>
        <fullName evidence="2">Unannotated protein</fullName>
    </submittedName>
</protein>
<dbReference type="AlphaFoldDB" id="A0A6J6UKS3"/>
<evidence type="ECO:0000313" key="4">
    <source>
        <dbReference type="EMBL" id="CAB4867046.1"/>
    </source>
</evidence>
<accession>A0A6J6UKS3</accession>
<sequence>MPISWFRGGATVVWVAGVAGMIISSVNGNNNGWVVTFGCTTAVAALCVFSATTATRRDRIDVFEDADAERLEDRVQSLVEAGADESVVRGLVRDALRLGRRTDPSNV</sequence>
<keyword evidence="1" id="KW-0812">Transmembrane</keyword>
<proteinExistence type="predicted"/>
<feature type="transmembrane region" description="Helical" evidence="1">
    <location>
        <begin position="32"/>
        <end position="51"/>
    </location>
</feature>
<evidence type="ECO:0000313" key="3">
    <source>
        <dbReference type="EMBL" id="CAB4805751.1"/>
    </source>
</evidence>
<evidence type="ECO:0000313" key="2">
    <source>
        <dbReference type="EMBL" id="CAB4759127.1"/>
    </source>
</evidence>
<dbReference type="EMBL" id="CAFAAJ010000071">
    <property type="protein sequence ID" value="CAB4805751.1"/>
    <property type="molecule type" value="Genomic_DNA"/>
</dbReference>
<dbReference type="EMBL" id="CAEZYY010000020">
    <property type="protein sequence ID" value="CAB4759127.1"/>
    <property type="molecule type" value="Genomic_DNA"/>
</dbReference>
<keyword evidence="1" id="KW-1133">Transmembrane helix</keyword>
<gene>
    <name evidence="2" type="ORF">UFOPK2806_01534</name>
    <name evidence="3" type="ORF">UFOPK3001_01239</name>
    <name evidence="4" type="ORF">UFOPK3417_00536</name>
</gene>
<reference evidence="2" key="1">
    <citation type="submission" date="2020-05" db="EMBL/GenBank/DDBJ databases">
        <authorList>
            <person name="Chiriac C."/>
            <person name="Salcher M."/>
            <person name="Ghai R."/>
            <person name="Kavagutti S V."/>
        </authorList>
    </citation>
    <scope>NUCLEOTIDE SEQUENCE</scope>
</reference>
<dbReference type="EMBL" id="CAFBLR010000034">
    <property type="protein sequence ID" value="CAB4867046.1"/>
    <property type="molecule type" value="Genomic_DNA"/>
</dbReference>
<organism evidence="2">
    <name type="scientific">freshwater metagenome</name>
    <dbReference type="NCBI Taxonomy" id="449393"/>
    <lineage>
        <taxon>unclassified sequences</taxon>
        <taxon>metagenomes</taxon>
        <taxon>ecological metagenomes</taxon>
    </lineage>
</organism>
<evidence type="ECO:0000256" key="1">
    <source>
        <dbReference type="SAM" id="Phobius"/>
    </source>
</evidence>
<keyword evidence="1" id="KW-0472">Membrane</keyword>
<feature type="transmembrane region" description="Helical" evidence="1">
    <location>
        <begin position="5"/>
        <end position="26"/>
    </location>
</feature>